<keyword evidence="3" id="KW-1185">Reference proteome</keyword>
<gene>
    <name evidence="2" type="ORF">SLS62_006182</name>
</gene>
<feature type="compositionally biased region" description="Basic and acidic residues" evidence="1">
    <location>
        <begin position="1"/>
        <end position="11"/>
    </location>
</feature>
<reference evidence="2 3" key="1">
    <citation type="submission" date="2024-02" db="EMBL/GenBank/DDBJ databases">
        <title>De novo assembly and annotation of 12 fungi associated with fruit tree decline syndrome in Ontario, Canada.</title>
        <authorList>
            <person name="Sulman M."/>
            <person name="Ellouze W."/>
            <person name="Ilyukhin E."/>
        </authorList>
    </citation>
    <scope>NUCLEOTIDE SEQUENCE [LARGE SCALE GENOMIC DNA]</scope>
    <source>
        <strain evidence="2 3">M11/M66-122</strain>
    </source>
</reference>
<feature type="compositionally biased region" description="Basic and acidic residues" evidence="1">
    <location>
        <begin position="56"/>
        <end position="67"/>
    </location>
</feature>
<feature type="compositionally biased region" description="Basic and acidic residues" evidence="1">
    <location>
        <begin position="74"/>
        <end position="88"/>
    </location>
</feature>
<organism evidence="2 3">
    <name type="scientific">Diatrype stigma</name>
    <dbReference type="NCBI Taxonomy" id="117547"/>
    <lineage>
        <taxon>Eukaryota</taxon>
        <taxon>Fungi</taxon>
        <taxon>Dikarya</taxon>
        <taxon>Ascomycota</taxon>
        <taxon>Pezizomycotina</taxon>
        <taxon>Sordariomycetes</taxon>
        <taxon>Xylariomycetidae</taxon>
        <taxon>Xylariales</taxon>
        <taxon>Diatrypaceae</taxon>
        <taxon>Diatrype</taxon>
    </lineage>
</organism>
<evidence type="ECO:0000313" key="3">
    <source>
        <dbReference type="Proteomes" id="UP001320420"/>
    </source>
</evidence>
<comment type="caution">
    <text evidence="2">The sequence shown here is derived from an EMBL/GenBank/DDBJ whole genome shotgun (WGS) entry which is preliminary data.</text>
</comment>
<evidence type="ECO:0000256" key="1">
    <source>
        <dbReference type="SAM" id="MobiDB-lite"/>
    </source>
</evidence>
<protein>
    <submittedName>
        <fullName evidence="2">Uncharacterized protein</fullName>
    </submittedName>
</protein>
<proteinExistence type="predicted"/>
<accession>A0AAN9YP97</accession>
<evidence type="ECO:0000313" key="2">
    <source>
        <dbReference type="EMBL" id="KAK7751881.1"/>
    </source>
</evidence>
<name>A0AAN9YP97_9PEZI</name>
<sequence>MAPSKQDEIEQTRQNLPLPDQPPVASDWQSADATKVNVGAGAQSSDVSTGAGAESGLREPASKKDVDLSGVGRQGKDGLEGPPKDARA</sequence>
<dbReference type="Proteomes" id="UP001320420">
    <property type="component" value="Unassembled WGS sequence"/>
</dbReference>
<dbReference type="EMBL" id="JAKJXP020000044">
    <property type="protein sequence ID" value="KAK7751881.1"/>
    <property type="molecule type" value="Genomic_DNA"/>
</dbReference>
<feature type="region of interest" description="Disordered" evidence="1">
    <location>
        <begin position="1"/>
        <end position="88"/>
    </location>
</feature>
<dbReference type="AlphaFoldDB" id="A0AAN9YP97"/>